<feature type="compositionally biased region" description="Basic residues" evidence="2">
    <location>
        <begin position="319"/>
        <end position="328"/>
    </location>
</feature>
<protein>
    <recommendedName>
        <fullName evidence="3">Bud22 domain-containing protein</fullName>
    </recommendedName>
</protein>
<feature type="domain" description="Bud22" evidence="3">
    <location>
        <begin position="28"/>
        <end position="430"/>
    </location>
</feature>
<reference evidence="4 5" key="1">
    <citation type="journal article" date="2014" name="PLoS Genet.">
        <title>Analysis of the Phlebiopsis gigantea genome, transcriptome and secretome provides insight into its pioneer colonization strategies of wood.</title>
        <authorList>
            <person name="Hori C."/>
            <person name="Ishida T."/>
            <person name="Igarashi K."/>
            <person name="Samejima M."/>
            <person name="Suzuki H."/>
            <person name="Master E."/>
            <person name="Ferreira P."/>
            <person name="Ruiz-Duenas F.J."/>
            <person name="Held B."/>
            <person name="Canessa P."/>
            <person name="Larrondo L.F."/>
            <person name="Schmoll M."/>
            <person name="Druzhinina I.S."/>
            <person name="Kubicek C.P."/>
            <person name="Gaskell J.A."/>
            <person name="Kersten P."/>
            <person name="St John F."/>
            <person name="Glasner J."/>
            <person name="Sabat G."/>
            <person name="Splinter BonDurant S."/>
            <person name="Syed K."/>
            <person name="Yadav J."/>
            <person name="Mgbeahuruike A.C."/>
            <person name="Kovalchuk A."/>
            <person name="Asiegbu F.O."/>
            <person name="Lackner G."/>
            <person name="Hoffmeister D."/>
            <person name="Rencoret J."/>
            <person name="Gutierrez A."/>
            <person name="Sun H."/>
            <person name="Lindquist E."/>
            <person name="Barry K."/>
            <person name="Riley R."/>
            <person name="Grigoriev I.V."/>
            <person name="Henrissat B."/>
            <person name="Kues U."/>
            <person name="Berka R.M."/>
            <person name="Martinez A.T."/>
            <person name="Covert S.F."/>
            <person name="Blanchette R.A."/>
            <person name="Cullen D."/>
        </authorList>
    </citation>
    <scope>NUCLEOTIDE SEQUENCE [LARGE SCALE GENOMIC DNA]</scope>
    <source>
        <strain evidence="4 5">11061_1 CR5-6</strain>
    </source>
</reference>
<dbReference type="AlphaFoldDB" id="A0A0C3S544"/>
<dbReference type="PANTHER" id="PTHR23325:SF1">
    <property type="entry name" value="SERUM RESPONSE FACTOR-BINDING PROTEIN 1"/>
    <property type="match status" value="1"/>
</dbReference>
<dbReference type="HOGENOM" id="CLU_029647_1_0_1"/>
<dbReference type="Proteomes" id="UP000053257">
    <property type="component" value="Unassembled WGS sequence"/>
</dbReference>
<dbReference type="Pfam" id="PF09073">
    <property type="entry name" value="BUD22"/>
    <property type="match status" value="1"/>
</dbReference>
<dbReference type="EMBL" id="KN840545">
    <property type="protein sequence ID" value="KIP05392.1"/>
    <property type="molecule type" value="Genomic_DNA"/>
</dbReference>
<feature type="compositionally biased region" description="Acidic residues" evidence="2">
    <location>
        <begin position="240"/>
        <end position="262"/>
    </location>
</feature>
<organism evidence="4 5">
    <name type="scientific">Phlebiopsis gigantea (strain 11061_1 CR5-6)</name>
    <name type="common">White-rot fungus</name>
    <name type="synonym">Peniophora gigantea</name>
    <dbReference type="NCBI Taxonomy" id="745531"/>
    <lineage>
        <taxon>Eukaryota</taxon>
        <taxon>Fungi</taxon>
        <taxon>Dikarya</taxon>
        <taxon>Basidiomycota</taxon>
        <taxon>Agaricomycotina</taxon>
        <taxon>Agaricomycetes</taxon>
        <taxon>Polyporales</taxon>
        <taxon>Phanerochaetaceae</taxon>
        <taxon>Phlebiopsis</taxon>
    </lineage>
</organism>
<accession>A0A0C3S544</accession>
<evidence type="ECO:0000313" key="4">
    <source>
        <dbReference type="EMBL" id="KIP05392.1"/>
    </source>
</evidence>
<gene>
    <name evidence="4" type="ORF">PHLGIDRAFT_128949</name>
</gene>
<dbReference type="InterPro" id="IPR015158">
    <property type="entry name" value="Bud22_dom"/>
</dbReference>
<dbReference type="STRING" id="745531.A0A0C3S544"/>
<evidence type="ECO:0000256" key="1">
    <source>
        <dbReference type="ARBA" id="ARBA00023054"/>
    </source>
</evidence>
<proteinExistence type="predicted"/>
<feature type="compositionally biased region" description="Low complexity" evidence="2">
    <location>
        <begin position="267"/>
        <end position="279"/>
    </location>
</feature>
<sequence length="430" mass="46793">MPAEHTIPALKRKRVKEEGPASRISGKLHHCAREVKKAAKKAKDFEIRKLVKRLKSLRAKETAPPELKDLEEQLVILKDIDYENIANTALRTKLKKDKKLSENSDLEQAIAEELAQPVTSAVAGSNLAKVQGRLLSSKVVAAEVQAIVEEIRLVVFPEMKQTAPAEDLADGDGDEAVAQPPAKKTKLVRADDSAENAAEDSSEEEGSLGEQAVLDEDDDAVDDAGWESGSVGGEPGIASDGEESEDEEEQGSDEESDEDAEDPPTRSTKTASSKKATAKVLTKAGESTFLPSLSVGFTRGDSDASDIDDGEAAKADPRKNRRGQRARRAIWEKKYGRNANHVKSQIAEGNKDARPPSKRPASKTQSNARPRPQGRPFQQSEPPIHPSVPIRPSARQMEDKPIHPSWEAKRKLKEKQSAGIIPAQGKKIVF</sequence>
<dbReference type="GO" id="GO:0005634">
    <property type="term" value="C:nucleus"/>
    <property type="evidence" value="ECO:0007669"/>
    <property type="project" value="TreeGrafter"/>
</dbReference>
<feature type="compositionally biased region" description="Basic and acidic residues" evidence="2">
    <location>
        <begin position="396"/>
        <end position="409"/>
    </location>
</feature>
<feature type="compositionally biased region" description="Acidic residues" evidence="2">
    <location>
        <begin position="193"/>
        <end position="225"/>
    </location>
</feature>
<dbReference type="GO" id="GO:0030686">
    <property type="term" value="C:90S preribosome"/>
    <property type="evidence" value="ECO:0007669"/>
    <property type="project" value="TreeGrafter"/>
</dbReference>
<keyword evidence="1" id="KW-0175">Coiled coil</keyword>
<dbReference type="PANTHER" id="PTHR23325">
    <property type="entry name" value="SERUM RESPONSE FACTOR-BINDING"/>
    <property type="match status" value="1"/>
</dbReference>
<dbReference type="GO" id="GO:0030490">
    <property type="term" value="P:maturation of SSU-rRNA"/>
    <property type="evidence" value="ECO:0007669"/>
    <property type="project" value="TreeGrafter"/>
</dbReference>
<evidence type="ECO:0000259" key="3">
    <source>
        <dbReference type="Pfam" id="PF09073"/>
    </source>
</evidence>
<evidence type="ECO:0000256" key="2">
    <source>
        <dbReference type="SAM" id="MobiDB-lite"/>
    </source>
</evidence>
<feature type="region of interest" description="Disordered" evidence="2">
    <location>
        <begin position="1"/>
        <end position="23"/>
    </location>
</feature>
<dbReference type="InterPro" id="IPR037393">
    <property type="entry name" value="Bud22/SRFB1"/>
</dbReference>
<evidence type="ECO:0000313" key="5">
    <source>
        <dbReference type="Proteomes" id="UP000053257"/>
    </source>
</evidence>
<name>A0A0C3S544_PHLG1</name>
<keyword evidence="5" id="KW-1185">Reference proteome</keyword>
<dbReference type="OrthoDB" id="3364872at2759"/>
<feature type="region of interest" description="Disordered" evidence="2">
    <location>
        <begin position="165"/>
        <end position="419"/>
    </location>
</feature>